<dbReference type="SMART" id="SM00320">
    <property type="entry name" value="WD40"/>
    <property type="match status" value="4"/>
</dbReference>
<dbReference type="PANTHER" id="PTHR19879:SF9">
    <property type="entry name" value="TRANSCRIPTION INITIATION FACTOR TFIID SUBUNIT 5"/>
    <property type="match status" value="1"/>
</dbReference>
<dbReference type="SUPFAM" id="SSF50998">
    <property type="entry name" value="Quinoprotein alcohol dehydrogenase-like"/>
    <property type="match status" value="1"/>
</dbReference>
<dbReference type="PROSITE" id="PS50294">
    <property type="entry name" value="WD_REPEATS_REGION"/>
    <property type="match status" value="1"/>
</dbReference>
<gene>
    <name evidence="3" type="ORF">LSAC_03104</name>
</gene>
<evidence type="ECO:0000256" key="1">
    <source>
        <dbReference type="PROSITE-ProRule" id="PRU00221"/>
    </source>
</evidence>
<keyword evidence="1" id="KW-0853">WD repeat</keyword>
<dbReference type="PROSITE" id="PS51257">
    <property type="entry name" value="PROKAR_LIPOPROTEIN"/>
    <property type="match status" value="1"/>
</dbReference>
<feature type="chain" id="PRO_5005857533" evidence="2">
    <location>
        <begin position="24"/>
        <end position="370"/>
    </location>
</feature>
<dbReference type="InterPro" id="IPR001680">
    <property type="entry name" value="WD40_rpt"/>
</dbReference>
<reference evidence="3" key="1">
    <citation type="journal article" date="2015" name="Genome Announc.">
        <title>Draft Genome Sequences of Anaerolinea thermolimosa IMO-1, Bellilinea caldifistulae GOMI-1, Leptolinea tardivitalis YMTK-2, Levilinea saccharolytica KIBI-1, Longilinea arvoryzae KOME-1, Previously Described as Members of the Class Anaerolineae (Chloroflexi).</title>
        <authorList>
            <person name="Matsuura N."/>
            <person name="Tourlousse M.D."/>
            <person name="Ohashi A."/>
            <person name="Hugenholtz P."/>
            <person name="Sekiguchi Y."/>
        </authorList>
    </citation>
    <scope>NUCLEOTIDE SEQUENCE</scope>
    <source>
        <strain evidence="3">KIBI-1</strain>
    </source>
</reference>
<accession>A0A0N0RD19</accession>
<protein>
    <submittedName>
        <fullName evidence="3">Protein containing FOG: WD40 repeat</fullName>
    </submittedName>
</protein>
<feature type="repeat" description="WD" evidence="1">
    <location>
        <begin position="335"/>
        <end position="370"/>
    </location>
</feature>
<dbReference type="PANTHER" id="PTHR19879">
    <property type="entry name" value="TRANSCRIPTION INITIATION FACTOR TFIID"/>
    <property type="match status" value="1"/>
</dbReference>
<dbReference type="RefSeq" id="WP_147238921.1">
    <property type="nucleotide sequence ID" value="NZ_BBXZ01000166.1"/>
</dbReference>
<keyword evidence="2" id="KW-0732">Signal</keyword>
<organism evidence="3">
    <name type="scientific">Levilinea saccharolytica</name>
    <dbReference type="NCBI Taxonomy" id="229921"/>
    <lineage>
        <taxon>Bacteria</taxon>
        <taxon>Bacillati</taxon>
        <taxon>Chloroflexota</taxon>
        <taxon>Anaerolineae</taxon>
        <taxon>Anaerolineales</taxon>
        <taxon>Anaerolineaceae</taxon>
        <taxon>Levilinea</taxon>
    </lineage>
</organism>
<dbReference type="Gene3D" id="2.130.10.10">
    <property type="entry name" value="YVTN repeat-like/Quinoprotein amine dehydrogenase"/>
    <property type="match status" value="2"/>
</dbReference>
<dbReference type="AlphaFoldDB" id="A0A0N0RD19"/>
<evidence type="ECO:0000313" key="3">
    <source>
        <dbReference type="EMBL" id="GAP19204.1"/>
    </source>
</evidence>
<feature type="signal peptide" evidence="2">
    <location>
        <begin position="1"/>
        <end position="23"/>
    </location>
</feature>
<name>A0A0N0RD19_9CHLR</name>
<evidence type="ECO:0000256" key="2">
    <source>
        <dbReference type="SAM" id="SignalP"/>
    </source>
</evidence>
<dbReference type="PROSITE" id="PS50082">
    <property type="entry name" value="WD_REPEATS_2"/>
    <property type="match status" value="1"/>
</dbReference>
<dbReference type="InterPro" id="IPR015943">
    <property type="entry name" value="WD40/YVTN_repeat-like_dom_sf"/>
</dbReference>
<dbReference type="OrthoDB" id="161892at2"/>
<dbReference type="EMBL" id="DF967975">
    <property type="protein sequence ID" value="GAP19204.1"/>
    <property type="molecule type" value="Genomic_DNA"/>
</dbReference>
<dbReference type="InterPro" id="IPR011047">
    <property type="entry name" value="Quinoprotein_ADH-like_sf"/>
</dbReference>
<proteinExistence type="predicted"/>
<sequence>MRWIRRAGMICVLILAAGCSRQAAPLAEVPSPADSARTAPEAVVIEPTVEPAASPTPDWLSQPGEVIDPENVMRLREAAVLPVGGEAYQLRWSQDSQVLAAFSSAYLLALRPVGLETLTTVVLQAPIQLLDYSPDAGWMATSSDPLKVDLRDPATGAVVRTLSSVGVVGAAFSPDGQSLVVASSDNFKAEVFNPADGSLRETLSGFETAAPIYGVRFDAPSDRLIWFARATVQVMQLPGGQLGAQLNHEDSVSALALSPSGSVLAAAAAGTQDGLFTPLLQLWDPTSGEPLGRLVLDEPAYGGMDFSADGRLLALSVGEVVMIYDVAAQQPLAALNGHAGGVQALRFSPDGTLLATLGMDQTLRLWKVVP</sequence>
<dbReference type="Pfam" id="PF00400">
    <property type="entry name" value="WD40"/>
    <property type="match status" value="2"/>
</dbReference>